<evidence type="ECO:0000256" key="9">
    <source>
        <dbReference type="ARBA" id="ARBA00023134"/>
    </source>
</evidence>
<dbReference type="InterPro" id="IPR027368">
    <property type="entry name" value="MnmE_dom2"/>
</dbReference>
<feature type="domain" description="TrmE-type G" evidence="12">
    <location>
        <begin position="225"/>
        <end position="384"/>
    </location>
</feature>
<dbReference type="Pfam" id="PF10396">
    <property type="entry name" value="TrmE_N"/>
    <property type="match status" value="1"/>
</dbReference>
<dbReference type="Gene3D" id="1.20.120.430">
    <property type="entry name" value="tRNA modification GTPase MnmE domain 2"/>
    <property type="match status" value="1"/>
</dbReference>
<feature type="binding site" evidence="10">
    <location>
        <position position="463"/>
    </location>
    <ligand>
        <name>(6S)-5-formyl-5,6,7,8-tetrahydrofolate</name>
        <dbReference type="ChEBI" id="CHEBI:57457"/>
    </ligand>
</feature>
<comment type="caution">
    <text evidence="13">The sequence shown here is derived from an EMBL/GenBank/DDBJ whole genome shotgun (WGS) entry which is preliminary data.</text>
</comment>
<feature type="binding site" evidence="10">
    <location>
        <begin position="279"/>
        <end position="282"/>
    </location>
    <ligand>
        <name>GTP</name>
        <dbReference type="ChEBI" id="CHEBI:37565"/>
    </ligand>
</feature>
<evidence type="ECO:0000256" key="11">
    <source>
        <dbReference type="RuleBase" id="RU003313"/>
    </source>
</evidence>
<evidence type="ECO:0000256" key="8">
    <source>
        <dbReference type="ARBA" id="ARBA00022958"/>
    </source>
</evidence>
<dbReference type="GO" id="GO:0003924">
    <property type="term" value="F:GTPase activity"/>
    <property type="evidence" value="ECO:0007669"/>
    <property type="project" value="UniProtKB-UniRule"/>
</dbReference>
<proteinExistence type="inferred from homology"/>
<feature type="binding site" evidence="10">
    <location>
        <position position="90"/>
    </location>
    <ligand>
        <name>(6S)-5-formyl-5,6,7,8-tetrahydrofolate</name>
        <dbReference type="ChEBI" id="CHEBI:57457"/>
    </ligand>
</feature>
<keyword evidence="2 10" id="KW-0963">Cytoplasm</keyword>
<feature type="binding site" evidence="10">
    <location>
        <begin position="235"/>
        <end position="240"/>
    </location>
    <ligand>
        <name>GTP</name>
        <dbReference type="ChEBI" id="CHEBI:37565"/>
    </ligand>
</feature>
<dbReference type="PANTHER" id="PTHR42714">
    <property type="entry name" value="TRNA MODIFICATION GTPASE GTPBP3"/>
    <property type="match status" value="1"/>
</dbReference>
<dbReference type="PROSITE" id="PS51709">
    <property type="entry name" value="G_TRME"/>
    <property type="match status" value="1"/>
</dbReference>
<comment type="subcellular location">
    <subcellularLocation>
        <location evidence="10">Cytoplasm</location>
    </subcellularLocation>
</comment>
<comment type="similarity">
    <text evidence="1 10 11">Belongs to the TRAFAC class TrmE-Era-EngA-EngB-Septin-like GTPase superfamily. TrmE GTPase family.</text>
</comment>
<dbReference type="InterPro" id="IPR006073">
    <property type="entry name" value="GTP-bd"/>
</dbReference>
<gene>
    <name evidence="10" type="primary">mnmE</name>
    <name evidence="10" type="synonym">trmE</name>
    <name evidence="13" type="ORF">HMPREF0872_07615</name>
</gene>
<dbReference type="RefSeq" id="WP_038153048.1">
    <property type="nucleotide sequence ID" value="NZ_JRNT01000032.1"/>
</dbReference>
<keyword evidence="9 10" id="KW-0342">GTP-binding</keyword>
<keyword evidence="4 10" id="KW-0479">Metal-binding</keyword>
<dbReference type="SUPFAM" id="SSF52540">
    <property type="entry name" value="P-loop containing nucleoside triphosphate hydrolases"/>
    <property type="match status" value="1"/>
</dbReference>
<evidence type="ECO:0000256" key="4">
    <source>
        <dbReference type="ARBA" id="ARBA00022723"/>
    </source>
</evidence>
<dbReference type="Proteomes" id="UP000029628">
    <property type="component" value="Unassembled WGS sequence"/>
</dbReference>
<dbReference type="GO" id="GO:0042802">
    <property type="term" value="F:identical protein binding"/>
    <property type="evidence" value="ECO:0007669"/>
    <property type="project" value="UniProtKB-ARBA"/>
</dbReference>
<name>A0A096AHP4_9FIRM</name>
<accession>A0A096AHP4</accession>
<dbReference type="SUPFAM" id="SSF116878">
    <property type="entry name" value="TrmE connector domain"/>
    <property type="match status" value="1"/>
</dbReference>
<feature type="binding site" evidence="10">
    <location>
        <begin position="254"/>
        <end position="260"/>
    </location>
    <ligand>
        <name>GTP</name>
        <dbReference type="ChEBI" id="CHEBI:37565"/>
    </ligand>
</feature>
<evidence type="ECO:0000256" key="2">
    <source>
        <dbReference type="ARBA" id="ARBA00022490"/>
    </source>
</evidence>
<evidence type="ECO:0000256" key="5">
    <source>
        <dbReference type="ARBA" id="ARBA00022741"/>
    </source>
</evidence>
<protein>
    <recommendedName>
        <fullName evidence="10">tRNA modification GTPase MnmE</fullName>
        <ecNumber evidence="10">3.6.-.-</ecNumber>
    </recommendedName>
</protein>
<dbReference type="GO" id="GO:0005525">
    <property type="term" value="F:GTP binding"/>
    <property type="evidence" value="ECO:0007669"/>
    <property type="project" value="UniProtKB-UniRule"/>
</dbReference>
<evidence type="ECO:0000256" key="7">
    <source>
        <dbReference type="ARBA" id="ARBA00022842"/>
    </source>
</evidence>
<comment type="caution">
    <text evidence="10">Lacks conserved residue(s) required for the propagation of feature annotation.</text>
</comment>
<dbReference type="Pfam" id="PF12631">
    <property type="entry name" value="MnmE_helical"/>
    <property type="match status" value="1"/>
</dbReference>
<feature type="binding site" evidence="10">
    <location>
        <position position="260"/>
    </location>
    <ligand>
        <name>Mg(2+)</name>
        <dbReference type="ChEBI" id="CHEBI:18420"/>
    </ligand>
</feature>
<keyword evidence="14" id="KW-1185">Reference proteome</keyword>
<dbReference type="InterPro" id="IPR031168">
    <property type="entry name" value="G_TrmE"/>
</dbReference>
<evidence type="ECO:0000256" key="3">
    <source>
        <dbReference type="ARBA" id="ARBA00022694"/>
    </source>
</evidence>
<keyword evidence="5 10" id="KW-0547">Nucleotide-binding</keyword>
<feature type="binding site" evidence="10">
    <location>
        <position position="235"/>
    </location>
    <ligand>
        <name>K(+)</name>
        <dbReference type="ChEBI" id="CHEBI:29103"/>
    </ligand>
</feature>
<evidence type="ECO:0000256" key="1">
    <source>
        <dbReference type="ARBA" id="ARBA00011043"/>
    </source>
</evidence>
<keyword evidence="6 10" id="KW-0378">Hydrolase</keyword>
<organism evidence="13 14">
    <name type="scientific">Veillonella montpellierensis DNF00314</name>
    <dbReference type="NCBI Taxonomy" id="1401067"/>
    <lineage>
        <taxon>Bacteria</taxon>
        <taxon>Bacillati</taxon>
        <taxon>Bacillota</taxon>
        <taxon>Negativicutes</taxon>
        <taxon>Veillonellales</taxon>
        <taxon>Veillonellaceae</taxon>
        <taxon>Veillonella</taxon>
    </lineage>
</organism>
<dbReference type="FunFam" id="3.40.50.300:FF:000494">
    <property type="entry name" value="tRNA modification GTPase MnmE"/>
    <property type="match status" value="1"/>
</dbReference>
<dbReference type="FunFam" id="3.30.1360.120:FF:000003">
    <property type="entry name" value="tRNA modification GTPase MnmE"/>
    <property type="match status" value="1"/>
</dbReference>
<evidence type="ECO:0000313" key="13">
    <source>
        <dbReference type="EMBL" id="KGF46643.1"/>
    </source>
</evidence>
<reference evidence="13 14" key="1">
    <citation type="submission" date="2014-07" db="EMBL/GenBank/DDBJ databases">
        <authorList>
            <person name="McCorrison J."/>
            <person name="Sanka R."/>
            <person name="Torralba M."/>
            <person name="Gillis M."/>
            <person name="Haft D.H."/>
            <person name="Methe B."/>
            <person name="Sutton G."/>
            <person name="Nelson K.E."/>
        </authorList>
    </citation>
    <scope>NUCLEOTIDE SEQUENCE [LARGE SCALE GENOMIC DNA]</scope>
    <source>
        <strain evidence="13 14">DNF00314</strain>
    </source>
</reference>
<keyword evidence="8 10" id="KW-0630">Potassium</keyword>
<dbReference type="InterPro" id="IPR027417">
    <property type="entry name" value="P-loop_NTPase"/>
</dbReference>
<dbReference type="PANTHER" id="PTHR42714:SF2">
    <property type="entry name" value="TRNA MODIFICATION GTPASE GTPBP3, MITOCHONDRIAL"/>
    <property type="match status" value="1"/>
</dbReference>
<dbReference type="NCBIfam" id="NF003661">
    <property type="entry name" value="PRK05291.1-3"/>
    <property type="match status" value="1"/>
</dbReference>
<feature type="binding site" evidence="10">
    <location>
        <position position="23"/>
    </location>
    <ligand>
        <name>(6S)-5-formyl-5,6,7,8-tetrahydrofolate</name>
        <dbReference type="ChEBI" id="CHEBI:57457"/>
    </ligand>
</feature>
<dbReference type="CDD" id="cd14858">
    <property type="entry name" value="TrmE_N"/>
    <property type="match status" value="1"/>
</dbReference>
<dbReference type="InterPro" id="IPR027266">
    <property type="entry name" value="TrmE/GcvT-like"/>
</dbReference>
<dbReference type="GO" id="GO:0005829">
    <property type="term" value="C:cytosol"/>
    <property type="evidence" value="ECO:0007669"/>
    <property type="project" value="TreeGrafter"/>
</dbReference>
<dbReference type="Pfam" id="PF01926">
    <property type="entry name" value="MMR_HSR1"/>
    <property type="match status" value="1"/>
</dbReference>
<dbReference type="NCBIfam" id="TIGR00450">
    <property type="entry name" value="mnmE_trmE_thdF"/>
    <property type="match status" value="1"/>
</dbReference>
<evidence type="ECO:0000256" key="10">
    <source>
        <dbReference type="HAMAP-Rule" id="MF_00379"/>
    </source>
</evidence>
<dbReference type="InterPro" id="IPR018948">
    <property type="entry name" value="GTP-bd_TrmE_N"/>
</dbReference>
<dbReference type="Gene3D" id="3.40.50.300">
    <property type="entry name" value="P-loop containing nucleotide triphosphate hydrolases"/>
    <property type="match status" value="1"/>
</dbReference>
<dbReference type="AlphaFoldDB" id="A0A096AHP4"/>
<evidence type="ECO:0000313" key="14">
    <source>
        <dbReference type="Proteomes" id="UP000029628"/>
    </source>
</evidence>
<feature type="binding site" evidence="10">
    <location>
        <position position="256"/>
    </location>
    <ligand>
        <name>K(+)</name>
        <dbReference type="ChEBI" id="CHEBI:29103"/>
    </ligand>
</feature>
<keyword evidence="7 10" id="KW-0460">Magnesium</keyword>
<dbReference type="InterPro" id="IPR004520">
    <property type="entry name" value="GTPase_MnmE"/>
</dbReference>
<sequence>MYLSDTIAAIATPPGIGGVGIIRVSGSEAFSIVNRLFSSQGTLDLRKRPNKTIQYGYIVDPDTPDRHIIDEVLLLLMKGPHSYTAEDVIEIQCHGGMVSVRSILQLLLVNGVRLAEPGEFTKRAFLNGRIDLTQAEAIIDIIDAKTEDSLSLAVQQLDGTVSTYIHEVREQLMAMIARLEVTIDYPEEDIEEVTLEEVRDGLLPIMNDMDDLLATAQTGRLIRDGIMAVIVGRPNAGKSSLLNALLRENRAIVTDIPGTTRDSIEEYMNVEGIPLRLIDTAGLRHTEDTIEAMGVQKAKDYMQQADMILCVIDGSTPLTAEEIDILQSVSGKQTIVLINKSDVAQVVTAHDINQIGTYTAIETISAKAGDGTRILNHWVKELVYGGQVAHHQQAVLSNVRHISLMESAKSQLLEAMASIDSAMPVDLVVTDIRGAWEALGDITGDTIRESLVDELFSRFCLGK</sequence>
<dbReference type="NCBIfam" id="TIGR00231">
    <property type="entry name" value="small_GTP"/>
    <property type="match status" value="1"/>
</dbReference>
<dbReference type="Gene3D" id="3.30.1360.120">
    <property type="entry name" value="Probable tRNA modification gtpase trme, domain 1"/>
    <property type="match status" value="1"/>
</dbReference>
<feature type="binding site" evidence="10">
    <location>
        <position position="259"/>
    </location>
    <ligand>
        <name>K(+)</name>
        <dbReference type="ChEBI" id="CHEBI:29103"/>
    </ligand>
</feature>
<dbReference type="GO" id="GO:0030488">
    <property type="term" value="P:tRNA methylation"/>
    <property type="evidence" value="ECO:0007669"/>
    <property type="project" value="TreeGrafter"/>
</dbReference>
<comment type="cofactor">
    <cofactor evidence="10">
        <name>K(+)</name>
        <dbReference type="ChEBI" id="CHEBI:29103"/>
    </cofactor>
    <text evidence="10">Binds 1 potassium ion per subunit.</text>
</comment>
<feature type="binding site" evidence="10">
    <location>
        <position position="254"/>
    </location>
    <ligand>
        <name>K(+)</name>
        <dbReference type="ChEBI" id="CHEBI:29103"/>
    </ligand>
</feature>
<dbReference type="InterPro" id="IPR005225">
    <property type="entry name" value="Small_GTP-bd"/>
</dbReference>
<dbReference type="GO" id="GO:0046872">
    <property type="term" value="F:metal ion binding"/>
    <property type="evidence" value="ECO:0007669"/>
    <property type="project" value="UniProtKB-KW"/>
</dbReference>
<dbReference type="EMBL" id="JRNT01000032">
    <property type="protein sequence ID" value="KGF46643.1"/>
    <property type="molecule type" value="Genomic_DNA"/>
</dbReference>
<feature type="binding site" evidence="10">
    <location>
        <position position="129"/>
    </location>
    <ligand>
        <name>(6S)-5-formyl-5,6,7,8-tetrahydrofolate</name>
        <dbReference type="ChEBI" id="CHEBI:57457"/>
    </ligand>
</feature>
<evidence type="ECO:0000259" key="12">
    <source>
        <dbReference type="PROSITE" id="PS51709"/>
    </source>
</evidence>
<keyword evidence="3 10" id="KW-0819">tRNA processing</keyword>
<dbReference type="GO" id="GO:0002098">
    <property type="term" value="P:tRNA wobble uridine modification"/>
    <property type="evidence" value="ECO:0007669"/>
    <property type="project" value="TreeGrafter"/>
</dbReference>
<comment type="function">
    <text evidence="10">Exhibits a very high intrinsic GTPase hydrolysis rate. Involved in the addition of a carboxymethylaminomethyl (cmnm) group at the wobble position (U34) of certain tRNAs, forming tRNA-cmnm(5)s(2)U34.</text>
</comment>
<evidence type="ECO:0000256" key="6">
    <source>
        <dbReference type="ARBA" id="ARBA00022801"/>
    </source>
</evidence>
<dbReference type="HAMAP" id="MF_00379">
    <property type="entry name" value="GTPase_MnmE"/>
    <property type="match status" value="1"/>
</dbReference>
<comment type="subunit">
    <text evidence="10">Homodimer. Heterotetramer of two MnmE and two MnmG subunits.</text>
</comment>
<dbReference type="eggNOG" id="COG0486">
    <property type="taxonomic scope" value="Bacteria"/>
</dbReference>
<dbReference type="InterPro" id="IPR025867">
    <property type="entry name" value="MnmE_helical"/>
</dbReference>
<dbReference type="CDD" id="cd04164">
    <property type="entry name" value="trmE"/>
    <property type="match status" value="1"/>
</dbReference>
<feature type="binding site" evidence="10">
    <location>
        <position position="239"/>
    </location>
    <ligand>
        <name>Mg(2+)</name>
        <dbReference type="ChEBI" id="CHEBI:18420"/>
    </ligand>
</feature>
<dbReference type="EC" id="3.6.-.-" evidence="10"/>